<dbReference type="RefSeq" id="XP_030842615.1">
    <property type="nucleotide sequence ID" value="XM_030986755.1"/>
</dbReference>
<evidence type="ECO:0000313" key="1">
    <source>
        <dbReference type="EnsemblMetazoa" id="XP_030842615"/>
    </source>
</evidence>
<dbReference type="PANTHER" id="PTHR31025">
    <property type="entry name" value="SI:CH211-196P9.1-RELATED"/>
    <property type="match status" value="1"/>
</dbReference>
<protein>
    <submittedName>
        <fullName evidence="1">Uncharacterized protein</fullName>
    </submittedName>
</protein>
<dbReference type="GeneID" id="105437795"/>
<dbReference type="EnsemblMetazoa" id="XM_030986755">
    <property type="protein sequence ID" value="XP_030842615"/>
    <property type="gene ID" value="LOC105437795"/>
</dbReference>
<reference evidence="2" key="1">
    <citation type="submission" date="2015-02" db="EMBL/GenBank/DDBJ databases">
        <title>Genome sequencing for Strongylocentrotus purpuratus.</title>
        <authorList>
            <person name="Murali S."/>
            <person name="Liu Y."/>
            <person name="Vee V."/>
            <person name="English A."/>
            <person name="Wang M."/>
            <person name="Skinner E."/>
            <person name="Han Y."/>
            <person name="Muzny D.M."/>
            <person name="Worley K.C."/>
            <person name="Gibbs R.A."/>
        </authorList>
    </citation>
    <scope>NUCLEOTIDE SEQUENCE</scope>
</reference>
<evidence type="ECO:0000313" key="2">
    <source>
        <dbReference type="Proteomes" id="UP000007110"/>
    </source>
</evidence>
<sequence length="531" mass="60445">MDKEEETELTHFLSQVFPALDSAVTEIRIELDKLGCDGIEDLQHVTEEDLLFLKPLRRRKLLAAISERLRTTSDSRDRHETSLLDSSMSSITTIPETDFEDSSGCSTPEPDRIKSVFTIPWHRFPRTVTRKCTSGQSLNAAETREVKRIVSDEMMAVGVTKRAAIRKAAEDICNRYPSSFEDRGIGGTKLGSGYQSLFSGLENRIYNETHKIRKRKAEVLQSTPNESTEDAAADFDVYGCKQGMWLPNAPNEDDLKSQMEMKKELQNLKQQDCDAEEVKHRMSNTYYLQRRDVSSGMPIIELGKQWPFLFNYKCLSEHFYMLTEVNPESAFEESLIARNKGSRIYDYILSGSRKKKSEDLKRWMSIIKAEVEDSKSTEPQLQGVFLLLVNYFEDKEDQLFRFYGVDGNKQKIDGDKDKPQSPFIAIIGSREDIFKGRNIYYLVIEGSVVNDGIATFREAVITLFCCFYALSLEYPPEGSVTMEFIQRELIGISPGGPVKSGGKKKKKSAVSPKIIALLRGIVEFESDWKTE</sequence>
<dbReference type="PANTHER" id="PTHR31025:SF22">
    <property type="entry name" value="IP13529P"/>
    <property type="match status" value="1"/>
</dbReference>
<dbReference type="OMA" id="TIADYHE"/>
<dbReference type="AlphaFoldDB" id="A0A7M7NYU8"/>
<keyword evidence="2" id="KW-1185">Reference proteome</keyword>
<proteinExistence type="predicted"/>
<dbReference type="EnsemblMetazoa" id="XM_030986758">
    <property type="protein sequence ID" value="XP_030842618"/>
    <property type="gene ID" value="LOC105437795"/>
</dbReference>
<reference evidence="1" key="2">
    <citation type="submission" date="2021-01" db="UniProtKB">
        <authorList>
            <consortium name="EnsemblMetazoa"/>
        </authorList>
    </citation>
    <scope>IDENTIFICATION</scope>
</reference>
<dbReference type="RefSeq" id="XP_030842616.1">
    <property type="nucleotide sequence ID" value="XM_030986756.1"/>
</dbReference>
<organism evidence="1 2">
    <name type="scientific">Strongylocentrotus purpuratus</name>
    <name type="common">Purple sea urchin</name>
    <dbReference type="NCBI Taxonomy" id="7668"/>
    <lineage>
        <taxon>Eukaryota</taxon>
        <taxon>Metazoa</taxon>
        <taxon>Echinodermata</taxon>
        <taxon>Eleutherozoa</taxon>
        <taxon>Echinozoa</taxon>
        <taxon>Echinoidea</taxon>
        <taxon>Euechinoidea</taxon>
        <taxon>Echinacea</taxon>
        <taxon>Camarodonta</taxon>
        <taxon>Echinidea</taxon>
        <taxon>Strongylocentrotidae</taxon>
        <taxon>Strongylocentrotus</taxon>
    </lineage>
</organism>
<name>A0A7M7NYU8_STRPU</name>
<accession>A0A7M7NYU8</accession>
<dbReference type="Proteomes" id="UP000007110">
    <property type="component" value="Unassembled WGS sequence"/>
</dbReference>
<dbReference type="EnsemblMetazoa" id="XM_030986756">
    <property type="protein sequence ID" value="XP_030842616"/>
    <property type="gene ID" value="LOC105437795"/>
</dbReference>
<dbReference type="RefSeq" id="XP_030842618.1">
    <property type="nucleotide sequence ID" value="XM_030986758.1"/>
</dbReference>